<dbReference type="InterPro" id="IPR017476">
    <property type="entry name" value="UDP-Glc/GDP-Man"/>
</dbReference>
<evidence type="ECO:0000256" key="5">
    <source>
        <dbReference type="ARBA" id="ARBA00023027"/>
    </source>
</evidence>
<keyword evidence="3" id="KW-0597">Phosphoprotein</keyword>
<dbReference type="InterPro" id="IPR036291">
    <property type="entry name" value="NAD(P)-bd_dom_sf"/>
</dbReference>
<dbReference type="InterPro" id="IPR025110">
    <property type="entry name" value="AMP-bd_C"/>
</dbReference>
<dbReference type="CDD" id="cd04433">
    <property type="entry name" value="AFD_class_I"/>
    <property type="match status" value="1"/>
</dbReference>
<protein>
    <recommendedName>
        <fullName evidence="6">UDP-glucose/GDP-mannose dehydrogenase C-terminal domain-containing protein</fullName>
    </recommendedName>
</protein>
<dbReference type="GO" id="GO:0000271">
    <property type="term" value="P:polysaccharide biosynthetic process"/>
    <property type="evidence" value="ECO:0007669"/>
    <property type="project" value="InterPro"/>
</dbReference>
<dbReference type="PIRSF" id="PIRSF500136">
    <property type="entry name" value="UDP_ManNAc_DH"/>
    <property type="match status" value="1"/>
</dbReference>
<dbReference type="InterPro" id="IPR008927">
    <property type="entry name" value="6-PGluconate_DH-like_C_sf"/>
</dbReference>
<gene>
    <name evidence="7" type="ORF">Acy02nite_40710</name>
</gene>
<dbReference type="AlphaFoldDB" id="A0A919IQD1"/>
<dbReference type="Gene3D" id="3.30.300.30">
    <property type="match status" value="1"/>
</dbReference>
<accession>A0A919IQD1</accession>
<dbReference type="RefSeq" id="WP_203742713.1">
    <property type="nucleotide sequence ID" value="NZ_BAAAUC010000014.1"/>
</dbReference>
<dbReference type="SMART" id="SM00984">
    <property type="entry name" value="UDPG_MGDP_dh_C"/>
    <property type="match status" value="1"/>
</dbReference>
<dbReference type="PROSITE" id="PS00455">
    <property type="entry name" value="AMP_BINDING"/>
    <property type="match status" value="1"/>
</dbReference>
<feature type="domain" description="UDP-glucose/GDP-mannose dehydrogenase C-terminal" evidence="6">
    <location>
        <begin position="772"/>
        <end position="875"/>
    </location>
</feature>
<dbReference type="GO" id="GO:0016628">
    <property type="term" value="F:oxidoreductase activity, acting on the CH-CH group of donors, NAD or NADP as acceptor"/>
    <property type="evidence" value="ECO:0007669"/>
    <property type="project" value="InterPro"/>
</dbReference>
<dbReference type="InterPro" id="IPR028359">
    <property type="entry name" value="UDP_ManNAc/GlcNAc_DH"/>
</dbReference>
<dbReference type="InterPro" id="IPR045851">
    <property type="entry name" value="AMP-bd_C_sf"/>
</dbReference>
<evidence type="ECO:0000256" key="3">
    <source>
        <dbReference type="ARBA" id="ARBA00022553"/>
    </source>
</evidence>
<keyword evidence="5" id="KW-0520">NAD</keyword>
<dbReference type="InterPro" id="IPR014026">
    <property type="entry name" value="UDP-Glc/GDP-Man_DH_dimer"/>
</dbReference>
<comment type="caution">
    <text evidence="7">The sequence shown here is derived from an EMBL/GenBank/DDBJ whole genome shotgun (WGS) entry which is preliminary data.</text>
</comment>
<dbReference type="PANTHER" id="PTHR43491">
    <property type="entry name" value="UDP-N-ACETYL-D-MANNOSAMINE DEHYDROGENASE"/>
    <property type="match status" value="1"/>
</dbReference>
<dbReference type="InterPro" id="IPR000873">
    <property type="entry name" value="AMP-dep_synth/lig_dom"/>
</dbReference>
<comment type="similarity">
    <text evidence="1">Belongs to the UDP-glucose/GDP-mannose dehydrogenase family.</text>
</comment>
<dbReference type="InterPro" id="IPR014027">
    <property type="entry name" value="UDP-Glc/GDP-Man_DH_C"/>
</dbReference>
<dbReference type="Pfam" id="PF03720">
    <property type="entry name" value="UDPG_MGDP_dh_C"/>
    <property type="match status" value="1"/>
</dbReference>
<evidence type="ECO:0000256" key="2">
    <source>
        <dbReference type="ARBA" id="ARBA00022450"/>
    </source>
</evidence>
<name>A0A919IQD1_9ACTN</name>
<dbReference type="SUPFAM" id="SSF48179">
    <property type="entry name" value="6-phosphogluconate dehydrogenase C-terminal domain-like"/>
    <property type="match status" value="1"/>
</dbReference>
<evidence type="ECO:0000313" key="8">
    <source>
        <dbReference type="Proteomes" id="UP000619479"/>
    </source>
</evidence>
<keyword evidence="8" id="KW-1185">Reference proteome</keyword>
<dbReference type="PIRSF" id="PIRSF000124">
    <property type="entry name" value="UDPglc_GDPman_dh"/>
    <property type="match status" value="1"/>
</dbReference>
<dbReference type="Gene3D" id="3.40.50.12780">
    <property type="entry name" value="N-terminal domain of ligase-like"/>
    <property type="match status" value="1"/>
</dbReference>
<dbReference type="GO" id="GO:0016616">
    <property type="term" value="F:oxidoreductase activity, acting on the CH-OH group of donors, NAD or NADP as acceptor"/>
    <property type="evidence" value="ECO:0007669"/>
    <property type="project" value="InterPro"/>
</dbReference>
<dbReference type="Pfam" id="PF03721">
    <property type="entry name" value="UDPG_MGDP_dh_N"/>
    <property type="match status" value="1"/>
</dbReference>
<dbReference type="InterPro" id="IPR020845">
    <property type="entry name" value="AMP-binding_CS"/>
</dbReference>
<dbReference type="InterPro" id="IPR036220">
    <property type="entry name" value="UDP-Glc/GDP-Man_DH_C_sf"/>
</dbReference>
<dbReference type="Pfam" id="PF00984">
    <property type="entry name" value="UDPG_MGDP_dh"/>
    <property type="match status" value="1"/>
</dbReference>
<dbReference type="InterPro" id="IPR001732">
    <property type="entry name" value="UDP-Glc/GDP-Man_DH_N"/>
</dbReference>
<reference evidence="7" key="1">
    <citation type="submission" date="2021-01" db="EMBL/GenBank/DDBJ databases">
        <title>Whole genome shotgun sequence of Actinoplanes cyaneus NBRC 14990.</title>
        <authorList>
            <person name="Komaki H."/>
            <person name="Tamura T."/>
        </authorList>
    </citation>
    <scope>NUCLEOTIDE SEQUENCE</scope>
    <source>
        <strain evidence="7">NBRC 14990</strain>
    </source>
</reference>
<organism evidence="7 8">
    <name type="scientific">Actinoplanes cyaneus</name>
    <dbReference type="NCBI Taxonomy" id="52696"/>
    <lineage>
        <taxon>Bacteria</taxon>
        <taxon>Bacillati</taxon>
        <taxon>Actinomycetota</taxon>
        <taxon>Actinomycetes</taxon>
        <taxon>Micromonosporales</taxon>
        <taxon>Micromonosporaceae</taxon>
        <taxon>Actinoplanes</taxon>
    </lineage>
</organism>
<sequence>MLDELAHRSATRPDAVAIRTGTPTGWIETTWAEFHDDTLRAAAGVRALDPGPRMAVVVDGSAAALATLLGCLLAGVDAVLLEADSSYLADPRSAVSRSGVSVVVGGSGLPYERCRGPIGELPQRTGDVLQLTSGSSGEPRLVRQPMANIRHGGRTYAEAFRWGEEDAILAAVPLAHSFGLVGGLAAALVSGAALWTSQRFNLRTLVTALADGATAMLGTPLVYRLLLPVVRGNTAHPRLRTVLSSGGPLPADVAATVLTGLGTPVRQIYGSTETGLIAYQPESTTPWPSGSAGVPAPGVQVRVDESGQLLVRLPTLFSGYLDGPPPKLTADGFYPTGDEARIDAAHRIYLTGRKDTFVNVGGRKVNPRRVERLLGEHPGVSDVYVYGSETDGEQRVVAAVVLTPGTTVAEVAAFCRRQGLRPYEVPHRFQVLDRLPRGPMGKVDRRRVAEATAGNDDTAAPDRVAVVGLGYVGLTLAVALARAGVPVVGVDADPRVREALAARRTVLFEPGVAEALRELPADRFSVAERLPETPLRAVVICVGTPVEPDTGRPRLRDLHAAVDQVAERIADETLVVVRSTVPVGTSRQVVYAKLRERIAEPLLAMCPERTIQGRALAELASLPQVIGGVDQRSARRAQELFAPLAPDQVVVGTLESAELVKLACNAHTDLIYGFGNELGLLAEALGVDGNEVIAAANLRYPRPDLSRPGFVGGSCLTKDPYLLLHSAEQVGYHPEMVAAARRVNERVPLAAVDRVLKGLAAVGRQPADAKVLVCGMAYKGQPVTDDVRGSAAVDVARSLGPRVGVLAGHDYIVDAARTAGLGYAPVELAAGLADADALILLSDHPGYQRDLTAAVVLGAMRRPAVVFDMWGTLETALSGQPGVDYRRLGRG</sequence>
<dbReference type="InterPro" id="IPR042099">
    <property type="entry name" value="ANL_N_sf"/>
</dbReference>
<keyword evidence="2" id="KW-0596">Phosphopantetheine</keyword>
<dbReference type="Pfam" id="PF13193">
    <property type="entry name" value="AMP-binding_C"/>
    <property type="match status" value="1"/>
</dbReference>
<proteinExistence type="inferred from homology"/>
<dbReference type="EMBL" id="BOMH01000031">
    <property type="protein sequence ID" value="GID66190.1"/>
    <property type="molecule type" value="Genomic_DNA"/>
</dbReference>
<evidence type="ECO:0000313" key="7">
    <source>
        <dbReference type="EMBL" id="GID66190.1"/>
    </source>
</evidence>
<evidence type="ECO:0000256" key="1">
    <source>
        <dbReference type="ARBA" id="ARBA00006601"/>
    </source>
</evidence>
<dbReference type="NCBIfam" id="TIGR03026">
    <property type="entry name" value="NDP-sugDHase"/>
    <property type="match status" value="1"/>
</dbReference>
<keyword evidence="4" id="KW-0560">Oxidoreductase</keyword>
<dbReference type="SUPFAM" id="SSF56801">
    <property type="entry name" value="Acetyl-CoA synthetase-like"/>
    <property type="match status" value="1"/>
</dbReference>
<dbReference type="Proteomes" id="UP000619479">
    <property type="component" value="Unassembled WGS sequence"/>
</dbReference>
<dbReference type="Pfam" id="PF00501">
    <property type="entry name" value="AMP-binding"/>
    <property type="match status" value="1"/>
</dbReference>
<evidence type="ECO:0000256" key="4">
    <source>
        <dbReference type="ARBA" id="ARBA00023002"/>
    </source>
</evidence>
<dbReference type="GO" id="GO:0051287">
    <property type="term" value="F:NAD binding"/>
    <property type="evidence" value="ECO:0007669"/>
    <property type="project" value="InterPro"/>
</dbReference>
<dbReference type="SUPFAM" id="SSF52413">
    <property type="entry name" value="UDP-glucose/GDP-mannose dehydrogenase C-terminal domain"/>
    <property type="match status" value="1"/>
</dbReference>
<dbReference type="PANTHER" id="PTHR43491:SF2">
    <property type="entry name" value="UDP-N-ACETYL-D-MANNOSAMINE DEHYDROGENASE"/>
    <property type="match status" value="1"/>
</dbReference>
<dbReference type="Gene3D" id="3.40.50.720">
    <property type="entry name" value="NAD(P)-binding Rossmann-like Domain"/>
    <property type="match status" value="2"/>
</dbReference>
<evidence type="ECO:0000259" key="6">
    <source>
        <dbReference type="SMART" id="SM00984"/>
    </source>
</evidence>
<dbReference type="SUPFAM" id="SSF51735">
    <property type="entry name" value="NAD(P)-binding Rossmann-fold domains"/>
    <property type="match status" value="1"/>
</dbReference>